<gene>
    <name evidence="6" type="ORF">SDC9_203769</name>
</gene>
<keyword evidence="5" id="KW-0175">Coiled coil</keyword>
<evidence type="ECO:0000256" key="1">
    <source>
        <dbReference type="ARBA" id="ARBA00004496"/>
    </source>
</evidence>
<evidence type="ECO:0008006" key="7">
    <source>
        <dbReference type="Google" id="ProtNLM"/>
    </source>
</evidence>
<proteinExistence type="predicted"/>
<comment type="subcellular location">
    <subcellularLocation>
        <location evidence="1">Cytoplasm</location>
    </subcellularLocation>
</comment>
<organism evidence="6">
    <name type="scientific">bioreactor metagenome</name>
    <dbReference type="NCBI Taxonomy" id="1076179"/>
    <lineage>
        <taxon>unclassified sequences</taxon>
        <taxon>metagenomes</taxon>
        <taxon>ecological metagenomes</taxon>
    </lineage>
</organism>
<dbReference type="AlphaFoldDB" id="A0A645J994"/>
<evidence type="ECO:0000313" key="6">
    <source>
        <dbReference type="EMBL" id="MPN56083.1"/>
    </source>
</evidence>
<feature type="coiled-coil region" evidence="5">
    <location>
        <begin position="35"/>
        <end position="96"/>
    </location>
</feature>
<keyword evidence="3" id="KW-1005">Bacterial flagellum biogenesis</keyword>
<keyword evidence="4" id="KW-0143">Chaperone</keyword>
<dbReference type="Pfam" id="PF05400">
    <property type="entry name" value="FliT"/>
    <property type="match status" value="1"/>
</dbReference>
<name>A0A645J994_9ZZZZ</name>
<evidence type="ECO:0000256" key="2">
    <source>
        <dbReference type="ARBA" id="ARBA00022490"/>
    </source>
</evidence>
<dbReference type="EMBL" id="VSSQ01126050">
    <property type="protein sequence ID" value="MPN56083.1"/>
    <property type="molecule type" value="Genomic_DNA"/>
</dbReference>
<evidence type="ECO:0000256" key="3">
    <source>
        <dbReference type="ARBA" id="ARBA00022795"/>
    </source>
</evidence>
<reference evidence="6" key="1">
    <citation type="submission" date="2019-08" db="EMBL/GenBank/DDBJ databases">
        <authorList>
            <person name="Kucharzyk K."/>
            <person name="Murdoch R.W."/>
            <person name="Higgins S."/>
            <person name="Loffler F."/>
        </authorList>
    </citation>
    <scope>NUCLEOTIDE SEQUENCE</scope>
</reference>
<dbReference type="InterPro" id="IPR008622">
    <property type="entry name" value="FliT"/>
</dbReference>
<evidence type="ECO:0000256" key="5">
    <source>
        <dbReference type="SAM" id="Coils"/>
    </source>
</evidence>
<protein>
    <recommendedName>
        <fullName evidence="7">Flagellar protein FliT</fullName>
    </recommendedName>
</protein>
<accession>A0A645J994</accession>
<sequence>MKVEEIERLRYFLQEFREKTIEIINLLENEEYDKMDEALSEREEIINSIREINTENDIFKGLCVNLKIIPLEQKLNSMLNLKKVEIQQELNKINNKTSANKNYNKAFSVDSLYLSKKV</sequence>
<keyword evidence="2" id="KW-0963">Cytoplasm</keyword>
<evidence type="ECO:0000256" key="4">
    <source>
        <dbReference type="ARBA" id="ARBA00023186"/>
    </source>
</evidence>
<comment type="caution">
    <text evidence="6">The sequence shown here is derived from an EMBL/GenBank/DDBJ whole genome shotgun (WGS) entry which is preliminary data.</text>
</comment>